<reference evidence="1" key="1">
    <citation type="submission" date="2018-02" db="EMBL/GenBank/DDBJ databases">
        <title>Rhizophora mucronata_Transcriptome.</title>
        <authorList>
            <person name="Meera S.P."/>
            <person name="Sreeshan A."/>
            <person name="Augustine A."/>
        </authorList>
    </citation>
    <scope>NUCLEOTIDE SEQUENCE</scope>
    <source>
        <tissue evidence="1">Leaf</tissue>
    </source>
</reference>
<dbReference type="EMBL" id="GGEC01072460">
    <property type="protein sequence ID" value="MBX52944.1"/>
    <property type="molecule type" value="Transcribed_RNA"/>
</dbReference>
<accession>A0A2P2PDY2</accession>
<organism evidence="1">
    <name type="scientific">Rhizophora mucronata</name>
    <name type="common">Asiatic mangrove</name>
    <dbReference type="NCBI Taxonomy" id="61149"/>
    <lineage>
        <taxon>Eukaryota</taxon>
        <taxon>Viridiplantae</taxon>
        <taxon>Streptophyta</taxon>
        <taxon>Embryophyta</taxon>
        <taxon>Tracheophyta</taxon>
        <taxon>Spermatophyta</taxon>
        <taxon>Magnoliopsida</taxon>
        <taxon>eudicotyledons</taxon>
        <taxon>Gunneridae</taxon>
        <taxon>Pentapetalae</taxon>
        <taxon>rosids</taxon>
        <taxon>fabids</taxon>
        <taxon>Malpighiales</taxon>
        <taxon>Rhizophoraceae</taxon>
        <taxon>Rhizophora</taxon>
    </lineage>
</organism>
<protein>
    <submittedName>
        <fullName evidence="1">Uncharacterized protein</fullName>
    </submittedName>
</protein>
<evidence type="ECO:0000313" key="1">
    <source>
        <dbReference type="EMBL" id="MBX52944.1"/>
    </source>
</evidence>
<proteinExistence type="predicted"/>
<sequence length="15" mass="1813">MKLNKILEIPKTKKE</sequence>
<name>A0A2P2PDY2_RHIMU</name>